<keyword evidence="3" id="KW-1185">Reference proteome</keyword>
<evidence type="ECO:0000313" key="2">
    <source>
        <dbReference type="EMBL" id="TNN73687.1"/>
    </source>
</evidence>
<organism evidence="2 3">
    <name type="scientific">Liparis tanakae</name>
    <name type="common">Tanaka's snailfish</name>
    <dbReference type="NCBI Taxonomy" id="230148"/>
    <lineage>
        <taxon>Eukaryota</taxon>
        <taxon>Metazoa</taxon>
        <taxon>Chordata</taxon>
        <taxon>Craniata</taxon>
        <taxon>Vertebrata</taxon>
        <taxon>Euteleostomi</taxon>
        <taxon>Actinopterygii</taxon>
        <taxon>Neopterygii</taxon>
        <taxon>Teleostei</taxon>
        <taxon>Neoteleostei</taxon>
        <taxon>Acanthomorphata</taxon>
        <taxon>Eupercaria</taxon>
        <taxon>Perciformes</taxon>
        <taxon>Cottioidei</taxon>
        <taxon>Cottales</taxon>
        <taxon>Liparidae</taxon>
        <taxon>Liparis</taxon>
    </lineage>
</organism>
<evidence type="ECO:0000313" key="3">
    <source>
        <dbReference type="Proteomes" id="UP000314294"/>
    </source>
</evidence>
<dbReference type="EMBL" id="SRLO01000122">
    <property type="protein sequence ID" value="TNN73687.1"/>
    <property type="molecule type" value="Genomic_DNA"/>
</dbReference>
<protein>
    <submittedName>
        <fullName evidence="2">Uncharacterized protein</fullName>
    </submittedName>
</protein>
<name>A0A4Z2I6M0_9TELE</name>
<dbReference type="Proteomes" id="UP000314294">
    <property type="component" value="Unassembled WGS sequence"/>
</dbReference>
<dbReference type="AlphaFoldDB" id="A0A4Z2I6M0"/>
<sequence>MVSVAHKRSDPPRPSWGKGQLHASTRGRAGDKKMKALPCSASVDGQDPDSSAFDWFSVANQGQCFPHSGLQRQVSGLAQTQQARQHPFLKKVTIIHKT</sequence>
<gene>
    <name evidence="2" type="ORF">EYF80_016067</name>
</gene>
<proteinExistence type="predicted"/>
<feature type="region of interest" description="Disordered" evidence="1">
    <location>
        <begin position="1"/>
        <end position="47"/>
    </location>
</feature>
<comment type="caution">
    <text evidence="2">The sequence shown here is derived from an EMBL/GenBank/DDBJ whole genome shotgun (WGS) entry which is preliminary data.</text>
</comment>
<reference evidence="2 3" key="1">
    <citation type="submission" date="2019-03" db="EMBL/GenBank/DDBJ databases">
        <title>First draft genome of Liparis tanakae, snailfish: a comprehensive survey of snailfish specific genes.</title>
        <authorList>
            <person name="Kim W."/>
            <person name="Song I."/>
            <person name="Jeong J.-H."/>
            <person name="Kim D."/>
            <person name="Kim S."/>
            <person name="Ryu S."/>
            <person name="Song J.Y."/>
            <person name="Lee S.K."/>
        </authorList>
    </citation>
    <scope>NUCLEOTIDE SEQUENCE [LARGE SCALE GENOMIC DNA]</scope>
    <source>
        <tissue evidence="2">Muscle</tissue>
    </source>
</reference>
<accession>A0A4Z2I6M0</accession>
<evidence type="ECO:0000256" key="1">
    <source>
        <dbReference type="SAM" id="MobiDB-lite"/>
    </source>
</evidence>